<reference evidence="2" key="1">
    <citation type="submission" date="2013-11" db="EMBL/GenBank/DDBJ databases">
        <title>Genome sequence of the fusiform rust pathogen reveals effectors for host alternation and coevolution with pine.</title>
        <authorList>
            <consortium name="DOE Joint Genome Institute"/>
            <person name="Smith K."/>
            <person name="Pendleton A."/>
            <person name="Kubisiak T."/>
            <person name="Anderson C."/>
            <person name="Salamov A."/>
            <person name="Aerts A."/>
            <person name="Riley R."/>
            <person name="Clum A."/>
            <person name="Lindquist E."/>
            <person name="Ence D."/>
            <person name="Campbell M."/>
            <person name="Kronenberg Z."/>
            <person name="Feau N."/>
            <person name="Dhillon B."/>
            <person name="Hamelin R."/>
            <person name="Burleigh J."/>
            <person name="Smith J."/>
            <person name="Yandell M."/>
            <person name="Nelson C."/>
            <person name="Grigoriev I."/>
            <person name="Davis J."/>
        </authorList>
    </citation>
    <scope>NUCLEOTIDE SEQUENCE</scope>
    <source>
        <strain evidence="2">G11</strain>
    </source>
</reference>
<dbReference type="EMBL" id="MU167209">
    <property type="protein sequence ID" value="KAG0152091.1"/>
    <property type="molecule type" value="Genomic_DNA"/>
</dbReference>
<protein>
    <submittedName>
        <fullName evidence="2">Uncharacterized protein</fullName>
    </submittedName>
</protein>
<evidence type="ECO:0000256" key="1">
    <source>
        <dbReference type="SAM" id="MobiDB-lite"/>
    </source>
</evidence>
<dbReference type="AlphaFoldDB" id="A0A9P6TGT1"/>
<gene>
    <name evidence="2" type="ORF">CROQUDRAFT_103096</name>
</gene>
<accession>A0A9P6TGT1</accession>
<keyword evidence="3" id="KW-1185">Reference proteome</keyword>
<dbReference type="OrthoDB" id="2514639at2759"/>
<comment type="caution">
    <text evidence="2">The sequence shown here is derived from an EMBL/GenBank/DDBJ whole genome shotgun (WGS) entry which is preliminary data.</text>
</comment>
<proteinExistence type="predicted"/>
<feature type="compositionally biased region" description="Basic and acidic residues" evidence="1">
    <location>
        <begin position="148"/>
        <end position="172"/>
    </location>
</feature>
<evidence type="ECO:0000313" key="3">
    <source>
        <dbReference type="Proteomes" id="UP000886653"/>
    </source>
</evidence>
<organism evidence="2 3">
    <name type="scientific">Cronartium quercuum f. sp. fusiforme G11</name>
    <dbReference type="NCBI Taxonomy" id="708437"/>
    <lineage>
        <taxon>Eukaryota</taxon>
        <taxon>Fungi</taxon>
        <taxon>Dikarya</taxon>
        <taxon>Basidiomycota</taxon>
        <taxon>Pucciniomycotina</taxon>
        <taxon>Pucciniomycetes</taxon>
        <taxon>Pucciniales</taxon>
        <taxon>Coleosporiaceae</taxon>
        <taxon>Cronartium</taxon>
    </lineage>
</organism>
<dbReference type="Proteomes" id="UP000886653">
    <property type="component" value="Unassembled WGS sequence"/>
</dbReference>
<evidence type="ECO:0000313" key="2">
    <source>
        <dbReference type="EMBL" id="KAG0152091.1"/>
    </source>
</evidence>
<sequence length="178" mass="21063">MGIIWNGFVFDFSIELDSIQPFYQHYRPKKSLIRSKDSIRHSIKSIRMENTQSMITNSSFKVPLTSPKIWMNPNLDINTLDVRQLRTILEFNSIRDDYCRKYQQVDLFKKKVWPKVLIVREKYSNNIFEVSDDELLKAILAVPPSVGEKRSLVEMDPESKDDEKIDRPEVRPTKRLRT</sequence>
<name>A0A9P6TGT1_9BASI</name>
<feature type="region of interest" description="Disordered" evidence="1">
    <location>
        <begin position="148"/>
        <end position="178"/>
    </location>
</feature>